<evidence type="ECO:0000256" key="9">
    <source>
        <dbReference type="ARBA" id="ARBA00023160"/>
    </source>
</evidence>
<evidence type="ECO:0000256" key="3">
    <source>
        <dbReference type="ARBA" id="ARBA00022679"/>
    </source>
</evidence>
<dbReference type="eggNOG" id="KOG3071">
    <property type="taxonomic scope" value="Eukaryota"/>
</dbReference>
<feature type="transmembrane region" description="Helical" evidence="10">
    <location>
        <begin position="246"/>
        <end position="266"/>
    </location>
</feature>
<dbReference type="InterPro" id="IPR002076">
    <property type="entry name" value="ELO_fam"/>
</dbReference>
<evidence type="ECO:0000256" key="2">
    <source>
        <dbReference type="ARBA" id="ARBA00022516"/>
    </source>
</evidence>
<dbReference type="EMBL" id="KQ971372">
    <property type="protein sequence ID" value="KYB25229.1"/>
    <property type="molecule type" value="Genomic_DNA"/>
</dbReference>
<accession>A0A139WBD5</accession>
<dbReference type="GO" id="GO:0019367">
    <property type="term" value="P:fatty acid elongation, saturated fatty acid"/>
    <property type="evidence" value="ECO:0000318"/>
    <property type="project" value="GO_Central"/>
</dbReference>
<evidence type="ECO:0000256" key="6">
    <source>
        <dbReference type="ARBA" id="ARBA00022989"/>
    </source>
</evidence>
<keyword evidence="9 10" id="KW-0275">Fatty acid biosynthesis</keyword>
<dbReference type="GO" id="GO:0034625">
    <property type="term" value="P:fatty acid elongation, monounsaturated fatty acid"/>
    <property type="evidence" value="ECO:0000318"/>
    <property type="project" value="GO_Central"/>
</dbReference>
<sequence>MGLANLMKVPINISLDYMDYINYYTYFLETKSDPRTSKWFLIGSPGPVLTIIATYLYFCIYAGPRYMKDRKPFDLKNAIIVYNFLQVIFSIFLVYEGLMGGWATGYSLKCQPVDYSDNPMAIRMAQAVWLYFLCKIIELLDTVFFVLRKKMNQVTFLHLYHHAMMPICSWIGVKFLPGGHGTLLGLINSFIHIIMYSYYFVSSMGPQYQKYLWWKKHLTAMQMVQFCIIFFHNLQVLFRQCDYPKFIVMLLGTQALFFLFLFGSFYHKTYIQKPKALEKTNNNVQNGKTKVN</sequence>
<dbReference type="PANTHER" id="PTHR11157:SF28">
    <property type="entry name" value="ELONGATION OF VERY LONG CHAIN FATTY ACIDS PROTEIN"/>
    <property type="match status" value="1"/>
</dbReference>
<gene>
    <name evidence="11" type="primary">AUGUSTUS-3.0.2_16278</name>
    <name evidence="11" type="ORF">TcasGA2_TC016278</name>
</gene>
<feature type="transmembrane region" description="Helical" evidence="10">
    <location>
        <begin position="159"/>
        <end position="177"/>
    </location>
</feature>
<dbReference type="PANTHER" id="PTHR11157">
    <property type="entry name" value="FATTY ACID ACYL TRANSFERASE-RELATED"/>
    <property type="match status" value="1"/>
</dbReference>
<keyword evidence="6 10" id="KW-1133">Transmembrane helix</keyword>
<keyword evidence="7 10" id="KW-0443">Lipid metabolism</keyword>
<evidence type="ECO:0000256" key="5">
    <source>
        <dbReference type="ARBA" id="ARBA00022832"/>
    </source>
</evidence>
<dbReference type="FunCoup" id="A0A139WBD5">
    <property type="interactions" value="29"/>
</dbReference>
<keyword evidence="12" id="KW-1185">Reference proteome</keyword>
<evidence type="ECO:0000256" key="10">
    <source>
        <dbReference type="RuleBase" id="RU361115"/>
    </source>
</evidence>
<feature type="transmembrane region" description="Helical" evidence="10">
    <location>
        <begin position="183"/>
        <end position="201"/>
    </location>
</feature>
<comment type="catalytic activity">
    <reaction evidence="10">
        <text>a very-long-chain acyl-CoA + malonyl-CoA + H(+) = a very-long-chain 3-oxoacyl-CoA + CO2 + CoA</text>
        <dbReference type="Rhea" id="RHEA:32727"/>
        <dbReference type="ChEBI" id="CHEBI:15378"/>
        <dbReference type="ChEBI" id="CHEBI:16526"/>
        <dbReference type="ChEBI" id="CHEBI:57287"/>
        <dbReference type="ChEBI" id="CHEBI:57384"/>
        <dbReference type="ChEBI" id="CHEBI:90725"/>
        <dbReference type="ChEBI" id="CHEBI:90736"/>
        <dbReference type="EC" id="2.3.1.199"/>
    </reaction>
</comment>
<dbReference type="Proteomes" id="UP000007266">
    <property type="component" value="Linkage group 9"/>
</dbReference>
<proteinExistence type="inferred from homology"/>
<dbReference type="OMA" id="DKMVNFF"/>
<dbReference type="GO" id="GO:0030148">
    <property type="term" value="P:sphingolipid biosynthetic process"/>
    <property type="evidence" value="ECO:0000318"/>
    <property type="project" value="GO_Central"/>
</dbReference>
<dbReference type="AlphaFoldDB" id="A0A139WBD5"/>
<evidence type="ECO:0000313" key="11">
    <source>
        <dbReference type="EMBL" id="KYB25229.1"/>
    </source>
</evidence>
<evidence type="ECO:0000313" key="12">
    <source>
        <dbReference type="Proteomes" id="UP000007266"/>
    </source>
</evidence>
<dbReference type="GO" id="GO:0034626">
    <property type="term" value="P:fatty acid elongation, polyunsaturated fatty acid"/>
    <property type="evidence" value="ECO:0000318"/>
    <property type="project" value="GO_Central"/>
</dbReference>
<dbReference type="Pfam" id="PF01151">
    <property type="entry name" value="ELO"/>
    <property type="match status" value="1"/>
</dbReference>
<dbReference type="GO" id="GO:0009922">
    <property type="term" value="F:fatty acid elongase activity"/>
    <property type="evidence" value="ECO:0000318"/>
    <property type="project" value="GO_Central"/>
</dbReference>
<evidence type="ECO:0000256" key="8">
    <source>
        <dbReference type="ARBA" id="ARBA00023136"/>
    </source>
</evidence>
<organism evidence="11 12">
    <name type="scientific">Tribolium castaneum</name>
    <name type="common">Red flour beetle</name>
    <dbReference type="NCBI Taxonomy" id="7070"/>
    <lineage>
        <taxon>Eukaryota</taxon>
        <taxon>Metazoa</taxon>
        <taxon>Ecdysozoa</taxon>
        <taxon>Arthropoda</taxon>
        <taxon>Hexapoda</taxon>
        <taxon>Insecta</taxon>
        <taxon>Pterygota</taxon>
        <taxon>Neoptera</taxon>
        <taxon>Endopterygota</taxon>
        <taxon>Coleoptera</taxon>
        <taxon>Polyphaga</taxon>
        <taxon>Cucujiformia</taxon>
        <taxon>Tenebrionidae</taxon>
        <taxon>Tenebrionidae incertae sedis</taxon>
        <taxon>Tribolium</taxon>
    </lineage>
</organism>
<dbReference type="OrthoDB" id="434092at2759"/>
<evidence type="ECO:0000256" key="7">
    <source>
        <dbReference type="ARBA" id="ARBA00023098"/>
    </source>
</evidence>
<comment type="similarity">
    <text evidence="10">Belongs to the ELO family.</text>
</comment>
<reference evidence="11 12" key="1">
    <citation type="journal article" date="2008" name="Nature">
        <title>The genome of the model beetle and pest Tribolium castaneum.</title>
        <authorList>
            <consortium name="Tribolium Genome Sequencing Consortium"/>
            <person name="Richards S."/>
            <person name="Gibbs R.A."/>
            <person name="Weinstock G.M."/>
            <person name="Brown S.J."/>
            <person name="Denell R."/>
            <person name="Beeman R.W."/>
            <person name="Gibbs R."/>
            <person name="Beeman R.W."/>
            <person name="Brown S.J."/>
            <person name="Bucher G."/>
            <person name="Friedrich M."/>
            <person name="Grimmelikhuijzen C.J."/>
            <person name="Klingler M."/>
            <person name="Lorenzen M."/>
            <person name="Richards S."/>
            <person name="Roth S."/>
            <person name="Schroder R."/>
            <person name="Tautz D."/>
            <person name="Zdobnov E.M."/>
            <person name="Muzny D."/>
            <person name="Gibbs R.A."/>
            <person name="Weinstock G.M."/>
            <person name="Attaway T."/>
            <person name="Bell S."/>
            <person name="Buhay C.J."/>
            <person name="Chandrabose M.N."/>
            <person name="Chavez D."/>
            <person name="Clerk-Blankenburg K.P."/>
            <person name="Cree A."/>
            <person name="Dao M."/>
            <person name="Davis C."/>
            <person name="Chacko J."/>
            <person name="Dinh H."/>
            <person name="Dugan-Rocha S."/>
            <person name="Fowler G."/>
            <person name="Garner T.T."/>
            <person name="Garnes J."/>
            <person name="Gnirke A."/>
            <person name="Hawes A."/>
            <person name="Hernandez J."/>
            <person name="Hines S."/>
            <person name="Holder M."/>
            <person name="Hume J."/>
            <person name="Jhangiani S.N."/>
            <person name="Joshi V."/>
            <person name="Khan Z.M."/>
            <person name="Jackson L."/>
            <person name="Kovar C."/>
            <person name="Kowis A."/>
            <person name="Lee S."/>
            <person name="Lewis L.R."/>
            <person name="Margolis J."/>
            <person name="Morgan M."/>
            <person name="Nazareth L.V."/>
            <person name="Nguyen N."/>
            <person name="Okwuonu G."/>
            <person name="Parker D."/>
            <person name="Richards S."/>
            <person name="Ruiz S.J."/>
            <person name="Santibanez J."/>
            <person name="Savard J."/>
            <person name="Scherer S.E."/>
            <person name="Schneider B."/>
            <person name="Sodergren E."/>
            <person name="Tautz D."/>
            <person name="Vattahil S."/>
            <person name="Villasana D."/>
            <person name="White C.S."/>
            <person name="Wright R."/>
            <person name="Park Y."/>
            <person name="Beeman R.W."/>
            <person name="Lord J."/>
            <person name="Oppert B."/>
            <person name="Lorenzen M."/>
            <person name="Brown S."/>
            <person name="Wang L."/>
            <person name="Savard J."/>
            <person name="Tautz D."/>
            <person name="Richards S."/>
            <person name="Weinstock G."/>
            <person name="Gibbs R.A."/>
            <person name="Liu Y."/>
            <person name="Worley K."/>
            <person name="Weinstock G."/>
            <person name="Elsik C.G."/>
            <person name="Reese J.T."/>
            <person name="Elhaik E."/>
            <person name="Landan G."/>
            <person name="Graur D."/>
            <person name="Arensburger P."/>
            <person name="Atkinson P."/>
            <person name="Beeman R.W."/>
            <person name="Beidler J."/>
            <person name="Brown S.J."/>
            <person name="Demuth J.P."/>
            <person name="Drury D.W."/>
            <person name="Du Y.Z."/>
            <person name="Fujiwara H."/>
            <person name="Lorenzen M."/>
            <person name="Maselli V."/>
            <person name="Osanai M."/>
            <person name="Park Y."/>
            <person name="Robertson H.M."/>
            <person name="Tu Z."/>
            <person name="Wang J.J."/>
            <person name="Wang S."/>
            <person name="Richards S."/>
            <person name="Song H."/>
            <person name="Zhang L."/>
            <person name="Sodergren E."/>
            <person name="Werner D."/>
            <person name="Stanke M."/>
            <person name="Morgenstern B."/>
            <person name="Solovyev V."/>
            <person name="Kosarev P."/>
            <person name="Brown G."/>
            <person name="Chen H.C."/>
            <person name="Ermolaeva O."/>
            <person name="Hlavina W."/>
            <person name="Kapustin Y."/>
            <person name="Kiryutin B."/>
            <person name="Kitts P."/>
            <person name="Maglott D."/>
            <person name="Pruitt K."/>
            <person name="Sapojnikov V."/>
            <person name="Souvorov A."/>
            <person name="Mackey A.J."/>
            <person name="Waterhouse R.M."/>
            <person name="Wyder S."/>
            <person name="Zdobnov E.M."/>
            <person name="Zdobnov E.M."/>
            <person name="Wyder S."/>
            <person name="Kriventseva E.V."/>
            <person name="Kadowaki T."/>
            <person name="Bork P."/>
            <person name="Aranda M."/>
            <person name="Bao R."/>
            <person name="Beermann A."/>
            <person name="Berns N."/>
            <person name="Bolognesi R."/>
            <person name="Bonneton F."/>
            <person name="Bopp D."/>
            <person name="Brown S.J."/>
            <person name="Bucher G."/>
            <person name="Butts T."/>
            <person name="Chaumot A."/>
            <person name="Denell R.E."/>
            <person name="Ferrier D.E."/>
            <person name="Friedrich M."/>
            <person name="Gordon C.M."/>
            <person name="Jindra M."/>
            <person name="Klingler M."/>
            <person name="Lan Q."/>
            <person name="Lattorff H.M."/>
            <person name="Laudet V."/>
            <person name="von Levetsow C."/>
            <person name="Liu Z."/>
            <person name="Lutz R."/>
            <person name="Lynch J.A."/>
            <person name="da Fonseca R.N."/>
            <person name="Posnien N."/>
            <person name="Reuter R."/>
            <person name="Roth S."/>
            <person name="Savard J."/>
            <person name="Schinko J.B."/>
            <person name="Schmitt C."/>
            <person name="Schoppmeier M."/>
            <person name="Schroder R."/>
            <person name="Shippy T.D."/>
            <person name="Simonnet F."/>
            <person name="Marques-Souza H."/>
            <person name="Tautz D."/>
            <person name="Tomoyasu Y."/>
            <person name="Trauner J."/>
            <person name="Van der Zee M."/>
            <person name="Vervoort M."/>
            <person name="Wittkopp N."/>
            <person name="Wimmer E.A."/>
            <person name="Yang X."/>
            <person name="Jones A.K."/>
            <person name="Sattelle D.B."/>
            <person name="Ebert P.R."/>
            <person name="Nelson D."/>
            <person name="Scott J.G."/>
            <person name="Beeman R.W."/>
            <person name="Muthukrishnan S."/>
            <person name="Kramer K.J."/>
            <person name="Arakane Y."/>
            <person name="Beeman R.W."/>
            <person name="Zhu Q."/>
            <person name="Hogenkamp D."/>
            <person name="Dixit R."/>
            <person name="Oppert B."/>
            <person name="Jiang H."/>
            <person name="Zou Z."/>
            <person name="Marshall J."/>
            <person name="Elpidina E."/>
            <person name="Vinokurov K."/>
            <person name="Oppert C."/>
            <person name="Zou Z."/>
            <person name="Evans J."/>
            <person name="Lu Z."/>
            <person name="Zhao P."/>
            <person name="Sumathipala N."/>
            <person name="Altincicek B."/>
            <person name="Vilcinskas A."/>
            <person name="Williams M."/>
            <person name="Hultmark D."/>
            <person name="Hetru C."/>
            <person name="Jiang H."/>
            <person name="Grimmelikhuijzen C.J."/>
            <person name="Hauser F."/>
            <person name="Cazzamali G."/>
            <person name="Williamson M."/>
            <person name="Park Y."/>
            <person name="Li B."/>
            <person name="Tanaka Y."/>
            <person name="Predel R."/>
            <person name="Neupert S."/>
            <person name="Schachtner J."/>
            <person name="Verleyen P."/>
            <person name="Raible F."/>
            <person name="Bork P."/>
            <person name="Friedrich M."/>
            <person name="Walden K.K."/>
            <person name="Robertson H.M."/>
            <person name="Angeli S."/>
            <person name="Foret S."/>
            <person name="Bucher G."/>
            <person name="Schuetz S."/>
            <person name="Maleszka R."/>
            <person name="Wimmer E.A."/>
            <person name="Beeman R.W."/>
            <person name="Lorenzen M."/>
            <person name="Tomoyasu Y."/>
            <person name="Miller S.C."/>
            <person name="Grossmann D."/>
            <person name="Bucher G."/>
        </authorList>
    </citation>
    <scope>NUCLEOTIDE SEQUENCE [LARGE SCALE GENOMIC DNA]</scope>
    <source>
        <strain evidence="11 12">Georgia GA2</strain>
    </source>
</reference>
<evidence type="ECO:0000256" key="4">
    <source>
        <dbReference type="ARBA" id="ARBA00022692"/>
    </source>
</evidence>
<keyword evidence="3 10" id="KW-0808">Transferase</keyword>
<dbReference type="EC" id="2.3.1.199" evidence="10"/>
<feature type="transmembrane region" description="Helical" evidence="10">
    <location>
        <begin position="39"/>
        <end position="58"/>
    </location>
</feature>
<keyword evidence="5 10" id="KW-0276">Fatty acid metabolism</keyword>
<name>A0A139WBD5_TRICA</name>
<dbReference type="InParanoid" id="A0A139WBD5"/>
<dbReference type="KEGG" id="tca:655561"/>
<feature type="transmembrane region" description="Helical" evidence="10">
    <location>
        <begin position="213"/>
        <end position="234"/>
    </location>
</feature>
<feature type="transmembrane region" description="Helical" evidence="10">
    <location>
        <begin position="79"/>
        <end position="98"/>
    </location>
</feature>
<keyword evidence="4 10" id="KW-0812">Transmembrane</keyword>
<protein>
    <recommendedName>
        <fullName evidence="10">Elongation of very long chain fatty acids protein</fullName>
        <ecNumber evidence="10">2.3.1.199</ecNumber>
    </recommendedName>
    <alternativeName>
        <fullName evidence="10">Very-long-chain 3-oxoacyl-CoA synthase</fullName>
    </alternativeName>
</protein>
<keyword evidence="2 10" id="KW-0444">Lipid biosynthesis</keyword>
<evidence type="ECO:0000256" key="1">
    <source>
        <dbReference type="ARBA" id="ARBA00004141"/>
    </source>
</evidence>
<dbReference type="GO" id="GO:0005789">
    <property type="term" value="C:endoplasmic reticulum membrane"/>
    <property type="evidence" value="ECO:0000318"/>
    <property type="project" value="GO_Central"/>
</dbReference>
<keyword evidence="8 10" id="KW-0472">Membrane</keyword>
<reference evidence="11 12" key="2">
    <citation type="journal article" date="2010" name="Nucleic Acids Res.">
        <title>BeetleBase in 2010: revisions to provide comprehensive genomic information for Tribolium castaneum.</title>
        <authorList>
            <person name="Kim H.S."/>
            <person name="Murphy T."/>
            <person name="Xia J."/>
            <person name="Caragea D."/>
            <person name="Park Y."/>
            <person name="Beeman R.W."/>
            <person name="Lorenzen M.D."/>
            <person name="Butcher S."/>
            <person name="Manak J.R."/>
            <person name="Brown S.J."/>
        </authorList>
    </citation>
    <scope>GENOME REANNOTATION</scope>
    <source>
        <strain evidence="11 12">Georgia GA2</strain>
    </source>
</reference>
<feature type="transmembrane region" description="Helical" evidence="10">
    <location>
        <begin position="128"/>
        <end position="147"/>
    </location>
</feature>
<dbReference type="GO" id="GO:0042761">
    <property type="term" value="P:very long-chain fatty acid biosynthetic process"/>
    <property type="evidence" value="ECO:0000318"/>
    <property type="project" value="GO_Central"/>
</dbReference>
<comment type="subcellular location">
    <subcellularLocation>
        <location evidence="1">Membrane</location>
        <topology evidence="1">Multi-pass membrane protein</topology>
    </subcellularLocation>
</comment>
<dbReference type="STRING" id="7070.A0A139WBD5"/>